<dbReference type="AlphaFoldDB" id="A0A2N1NSQ0"/>
<evidence type="ECO:0000313" key="2">
    <source>
        <dbReference type="Proteomes" id="UP000233469"/>
    </source>
</evidence>
<gene>
    <name evidence="1" type="ORF">RhiirC2_733114</name>
</gene>
<sequence length="187" mass="22364">MEYRHLLNLYDDVTIRASNLEYIINNIDNKLKEKRIFLCLLLGYYILRRNLNYELPTSFSSELLLDALDNYDLETFPSDIKVPIHTAITTLVQHNASRYYFHWVKIFTIATKVDPKYSFIYHLNTLKYPSDDLLEKFIKEIEIIGPYIKDVEFEIYINIAKWLIQLCHNNDSLLKLWNDILLHNDEI</sequence>
<dbReference type="EMBL" id="LLXL01000157">
    <property type="protein sequence ID" value="PKK76917.1"/>
    <property type="molecule type" value="Genomic_DNA"/>
</dbReference>
<organism evidence="1 2">
    <name type="scientific">Rhizophagus irregularis</name>
    <dbReference type="NCBI Taxonomy" id="588596"/>
    <lineage>
        <taxon>Eukaryota</taxon>
        <taxon>Fungi</taxon>
        <taxon>Fungi incertae sedis</taxon>
        <taxon>Mucoromycota</taxon>
        <taxon>Glomeromycotina</taxon>
        <taxon>Glomeromycetes</taxon>
        <taxon>Glomerales</taxon>
        <taxon>Glomeraceae</taxon>
        <taxon>Rhizophagus</taxon>
    </lineage>
</organism>
<reference evidence="1 2" key="1">
    <citation type="submission" date="2016-04" db="EMBL/GenBank/DDBJ databases">
        <title>Genome analyses suggest a sexual origin of heterokaryosis in a supposedly ancient asexual fungus.</title>
        <authorList>
            <person name="Ropars J."/>
            <person name="Sedzielewska K."/>
            <person name="Noel J."/>
            <person name="Charron P."/>
            <person name="Farinelli L."/>
            <person name="Marton T."/>
            <person name="Kruger M."/>
            <person name="Pelin A."/>
            <person name="Brachmann A."/>
            <person name="Corradi N."/>
        </authorList>
    </citation>
    <scope>NUCLEOTIDE SEQUENCE [LARGE SCALE GENOMIC DNA]</scope>
    <source>
        <strain evidence="1 2">C2</strain>
    </source>
</reference>
<comment type="caution">
    <text evidence="1">The sequence shown here is derived from an EMBL/GenBank/DDBJ whole genome shotgun (WGS) entry which is preliminary data.</text>
</comment>
<protein>
    <submittedName>
        <fullName evidence="1">Uncharacterized protein</fullName>
    </submittedName>
</protein>
<dbReference type="Proteomes" id="UP000233469">
    <property type="component" value="Unassembled WGS sequence"/>
</dbReference>
<proteinExistence type="predicted"/>
<reference evidence="1 2" key="2">
    <citation type="submission" date="2017-10" db="EMBL/GenBank/DDBJ databases">
        <title>Extensive intraspecific genome diversity in a model arbuscular mycorrhizal fungus.</title>
        <authorList>
            <person name="Chen E.C.H."/>
            <person name="Morin E."/>
            <person name="Baudet D."/>
            <person name="Noel J."/>
            <person name="Ndikumana S."/>
            <person name="Charron P."/>
            <person name="St-Onge C."/>
            <person name="Giorgi J."/>
            <person name="Grigoriev I.V."/>
            <person name="Roux C."/>
            <person name="Martin F.M."/>
            <person name="Corradi N."/>
        </authorList>
    </citation>
    <scope>NUCLEOTIDE SEQUENCE [LARGE SCALE GENOMIC DNA]</scope>
    <source>
        <strain evidence="1 2">C2</strain>
    </source>
</reference>
<evidence type="ECO:0000313" key="1">
    <source>
        <dbReference type="EMBL" id="PKK76917.1"/>
    </source>
</evidence>
<feature type="non-terminal residue" evidence="1">
    <location>
        <position position="187"/>
    </location>
</feature>
<dbReference type="VEuPathDB" id="FungiDB:RhiirA1_422851"/>
<name>A0A2N1NSQ0_9GLOM</name>
<accession>A0A2N1NSQ0</accession>